<feature type="region of interest" description="Disordered" evidence="1">
    <location>
        <begin position="42"/>
        <end position="67"/>
    </location>
</feature>
<keyword evidence="2" id="KW-0472">Membrane</keyword>
<comment type="caution">
    <text evidence="3">The sequence shown here is derived from an EMBL/GenBank/DDBJ whole genome shotgun (WGS) entry which is preliminary data.</text>
</comment>
<dbReference type="Proteomes" id="UP001189429">
    <property type="component" value="Unassembled WGS sequence"/>
</dbReference>
<protein>
    <submittedName>
        <fullName evidence="3">Uncharacterized protein</fullName>
    </submittedName>
</protein>
<dbReference type="EMBL" id="CAUYUJ010011481">
    <property type="protein sequence ID" value="CAK0831866.1"/>
    <property type="molecule type" value="Genomic_DNA"/>
</dbReference>
<proteinExistence type="predicted"/>
<organism evidence="3 4">
    <name type="scientific">Prorocentrum cordatum</name>
    <dbReference type="NCBI Taxonomy" id="2364126"/>
    <lineage>
        <taxon>Eukaryota</taxon>
        <taxon>Sar</taxon>
        <taxon>Alveolata</taxon>
        <taxon>Dinophyceae</taxon>
        <taxon>Prorocentrales</taxon>
        <taxon>Prorocentraceae</taxon>
        <taxon>Prorocentrum</taxon>
    </lineage>
</organism>
<keyword evidence="4" id="KW-1185">Reference proteome</keyword>
<keyword evidence="2" id="KW-1133">Transmembrane helix</keyword>
<keyword evidence="2" id="KW-0812">Transmembrane</keyword>
<evidence type="ECO:0000313" key="4">
    <source>
        <dbReference type="Proteomes" id="UP001189429"/>
    </source>
</evidence>
<sequence>SGSSPAHDVPPAHTEAAPTRRLFQAMAPVALAVVATLLGLSSGGRVDRGRRHEAGHHARGDNATAAELEHQRTKDLLERASAEAASAQAILKEVQDAGIYKAAENLRRARAQEDAKEQQKLLGTMDLMLRSPAPAKDRKQAAKQPVQTQVSQKDMDAFVATLSSACGKQFNAIMAGSAPAIHTFGEVGVNSTEGGCGRLEGALCDTEAQIESAKSGPADRRMRSLHHVTGQGCLPSQCTQKDDLAALAGFMQSRAKEAVPGTGILVRLSVDCTGSGGATAKVGYDDGAGPTNQLHKALSTKSGAARGGAALAALAIGAAAAM</sequence>
<evidence type="ECO:0000313" key="3">
    <source>
        <dbReference type="EMBL" id="CAK0831866.1"/>
    </source>
</evidence>
<name>A0ABN9SJC9_9DINO</name>
<evidence type="ECO:0000256" key="2">
    <source>
        <dbReference type="SAM" id="Phobius"/>
    </source>
</evidence>
<accession>A0ABN9SJC9</accession>
<reference evidence="3" key="1">
    <citation type="submission" date="2023-10" db="EMBL/GenBank/DDBJ databases">
        <authorList>
            <person name="Chen Y."/>
            <person name="Shah S."/>
            <person name="Dougan E. K."/>
            <person name="Thang M."/>
            <person name="Chan C."/>
        </authorList>
    </citation>
    <scope>NUCLEOTIDE SEQUENCE [LARGE SCALE GENOMIC DNA]</scope>
</reference>
<feature type="transmembrane region" description="Helical" evidence="2">
    <location>
        <begin position="22"/>
        <end position="41"/>
    </location>
</feature>
<evidence type="ECO:0000256" key="1">
    <source>
        <dbReference type="SAM" id="MobiDB-lite"/>
    </source>
</evidence>
<feature type="non-terminal residue" evidence="3">
    <location>
        <position position="1"/>
    </location>
</feature>
<feature type="compositionally biased region" description="Basic and acidic residues" evidence="1">
    <location>
        <begin position="45"/>
        <end position="60"/>
    </location>
</feature>
<gene>
    <name evidence="3" type="ORF">PCOR1329_LOCUS30095</name>
</gene>